<evidence type="ECO:0000256" key="2">
    <source>
        <dbReference type="SAM" id="MobiDB-lite"/>
    </source>
</evidence>
<gene>
    <name evidence="5" type="ORF">ACFFTU_00690</name>
</gene>
<dbReference type="Gene3D" id="2.40.40.10">
    <property type="entry name" value="RlpA-like domain"/>
    <property type="match status" value="1"/>
</dbReference>
<keyword evidence="1" id="KW-0732">Signal</keyword>
<evidence type="ECO:0000313" key="6">
    <source>
        <dbReference type="Proteomes" id="UP001589718"/>
    </source>
</evidence>
<dbReference type="PANTHER" id="PTHR31836:SF21">
    <property type="entry name" value="EXPANSIN-LIKE PROTEIN 7"/>
    <property type="match status" value="1"/>
</dbReference>
<dbReference type="NCBIfam" id="NF041144">
    <property type="entry name" value="expansin_EXLX1"/>
    <property type="match status" value="1"/>
</dbReference>
<comment type="caution">
    <text evidence="5">The sequence shown here is derived from an EMBL/GenBank/DDBJ whole genome shotgun (WGS) entry which is preliminary data.</text>
</comment>
<feature type="region of interest" description="Disordered" evidence="2">
    <location>
        <begin position="1"/>
        <end position="23"/>
    </location>
</feature>
<keyword evidence="3" id="KW-0812">Transmembrane</keyword>
<evidence type="ECO:0000313" key="5">
    <source>
        <dbReference type="EMBL" id="MFB9518475.1"/>
    </source>
</evidence>
<feature type="transmembrane region" description="Helical" evidence="3">
    <location>
        <begin position="24"/>
        <end position="44"/>
    </location>
</feature>
<feature type="compositionally biased region" description="Low complexity" evidence="2">
    <location>
        <begin position="106"/>
        <end position="119"/>
    </location>
</feature>
<dbReference type="Gene3D" id="2.60.40.760">
    <property type="entry name" value="Expansin, cellulose-binding-like domain"/>
    <property type="match status" value="1"/>
</dbReference>
<feature type="compositionally biased region" description="Pro residues" evidence="2">
    <location>
        <begin position="84"/>
        <end position="105"/>
    </location>
</feature>
<keyword evidence="3" id="KW-1133">Transmembrane helix</keyword>
<evidence type="ECO:0000256" key="3">
    <source>
        <dbReference type="SAM" id="Phobius"/>
    </source>
</evidence>
<feature type="domain" description="RlpA-like protein double-psi beta-barrel" evidence="4">
    <location>
        <begin position="148"/>
        <end position="236"/>
    </location>
</feature>
<proteinExistence type="predicted"/>
<dbReference type="SUPFAM" id="SSF49590">
    <property type="entry name" value="PHL pollen allergen"/>
    <property type="match status" value="1"/>
</dbReference>
<dbReference type="InterPro" id="IPR049818">
    <property type="entry name" value="Expansin_EXLX1-like"/>
</dbReference>
<dbReference type="PANTHER" id="PTHR31836">
    <property type="match status" value="1"/>
</dbReference>
<dbReference type="InterPro" id="IPR051477">
    <property type="entry name" value="Expansin_CellWall"/>
</dbReference>
<organism evidence="5 6">
    <name type="scientific">Streptomyces cremeus</name>
    <dbReference type="NCBI Taxonomy" id="66881"/>
    <lineage>
        <taxon>Bacteria</taxon>
        <taxon>Bacillati</taxon>
        <taxon>Actinomycetota</taxon>
        <taxon>Actinomycetes</taxon>
        <taxon>Kitasatosporales</taxon>
        <taxon>Streptomycetaceae</taxon>
        <taxon>Streptomyces</taxon>
    </lineage>
</organism>
<dbReference type="InterPro" id="IPR036749">
    <property type="entry name" value="Expansin_CBD_sf"/>
</dbReference>
<keyword evidence="3" id="KW-0472">Membrane</keyword>
<dbReference type="InterPro" id="IPR036908">
    <property type="entry name" value="RlpA-like_sf"/>
</dbReference>
<name>A0ABV5P5K5_STRCM</name>
<dbReference type="SUPFAM" id="SSF50685">
    <property type="entry name" value="Barwin-like endoglucanases"/>
    <property type="match status" value="1"/>
</dbReference>
<dbReference type="Pfam" id="PF03330">
    <property type="entry name" value="DPBB_1"/>
    <property type="match status" value="1"/>
</dbReference>
<dbReference type="InterPro" id="IPR009009">
    <property type="entry name" value="RlpA-like_DPBB"/>
</dbReference>
<dbReference type="RefSeq" id="WP_345220007.1">
    <property type="nucleotide sequence ID" value="NZ_BAAAXE010000005.1"/>
</dbReference>
<evidence type="ECO:0000259" key="4">
    <source>
        <dbReference type="Pfam" id="PF03330"/>
    </source>
</evidence>
<accession>A0ABV5P5K5</accession>
<dbReference type="CDD" id="cd22272">
    <property type="entry name" value="DPBB_EXLX1-like"/>
    <property type="match status" value="1"/>
</dbReference>
<reference evidence="5 6" key="1">
    <citation type="submission" date="2024-09" db="EMBL/GenBank/DDBJ databases">
        <authorList>
            <person name="Sun Q."/>
            <person name="Mori K."/>
        </authorList>
    </citation>
    <scope>NUCLEOTIDE SEQUENCE [LARGE SCALE GENOMIC DNA]</scope>
    <source>
        <strain evidence="5 6">JCM 4362</strain>
    </source>
</reference>
<feature type="compositionally biased region" description="Low complexity" evidence="2">
    <location>
        <begin position="1"/>
        <end position="10"/>
    </location>
</feature>
<dbReference type="EMBL" id="JBHMCR010000001">
    <property type="protein sequence ID" value="MFB9518475.1"/>
    <property type="molecule type" value="Genomic_DNA"/>
</dbReference>
<evidence type="ECO:0000256" key="1">
    <source>
        <dbReference type="ARBA" id="ARBA00022729"/>
    </source>
</evidence>
<dbReference type="Proteomes" id="UP001589718">
    <property type="component" value="Unassembled WGS sequence"/>
</dbReference>
<keyword evidence="6" id="KW-1185">Reference proteome</keyword>
<feature type="region of interest" description="Disordered" evidence="2">
    <location>
        <begin position="50"/>
        <end position="119"/>
    </location>
</feature>
<sequence length="338" mass="34550">MGPRTTTQHGTPPPRRRHGRKPDLGVPLVLGTLALLGCLLLAFLPGSGNGSGHPAGDSAAVAPVTVPPLTGSPAMTADPTNVPTKPPSTGPSTPSPTATPTPSTGPGPRRTSAAPPAAAESVAAAGSVASTGSLAGRIKPEVGYRGVATAYDAADGNGACLYGPAPDLMVAAMNHTDYESARACGAYVRIRAAGGASLTVRIVNECPLPCAPGQLDLSRQAFAELADPEVGRIPITWELLSPATAGPMSLRYKTGSSPHWCAVQVIGHRNPVAALEFRTAGGWRRLPRSAYNYFLSPGGSGCGGSIRITDIYGQRLVVDGIAVKPDVVQPARVQFARH</sequence>
<protein>
    <submittedName>
        <fullName evidence="5">Expansin EXLX1 family cellulose-binding protein</fullName>
    </submittedName>
</protein>